<dbReference type="InterPro" id="IPR012899">
    <property type="entry name" value="LTXXQ"/>
</dbReference>
<accession>A0A0D6PFH7</accession>
<dbReference type="RefSeq" id="WP_048878922.1">
    <property type="nucleotide sequence ID" value="NZ_BANC01000048.1"/>
</dbReference>
<gene>
    <name evidence="2" type="ORF">Aam_049_012</name>
</gene>
<dbReference type="STRING" id="1120923.SAMN02746095_03102"/>
<protein>
    <recommendedName>
        <fullName evidence="4">LTXXQ motif family protein</fullName>
    </recommendedName>
</protein>
<feature type="signal peptide" evidence="1">
    <location>
        <begin position="1"/>
        <end position="27"/>
    </location>
</feature>
<sequence length="206" mass="21064">MHGTVSRVGSVALVTLGFAVAAGAALAQTPGMAGNQSGSGYGPGYGMMYGAGAGYGFGPGMIGGAPGFGPGMMQGWGGGRGGWGPGGIQNRLDAVKAELKITAAETAAWNTYEAAITSAHKAFWNGMQPLWQSGGNGAWTPDQRFQRMDQMVGLMRQRYQQEKQAADALVSHLTPYQQGQAQEILPGLAGWGTGRGCGVPWGGPGA</sequence>
<evidence type="ECO:0000256" key="1">
    <source>
        <dbReference type="SAM" id="SignalP"/>
    </source>
</evidence>
<dbReference type="GO" id="GO:0042597">
    <property type="term" value="C:periplasmic space"/>
    <property type="evidence" value="ECO:0007669"/>
    <property type="project" value="InterPro"/>
</dbReference>
<dbReference type="Pfam" id="PF07813">
    <property type="entry name" value="LTXXQ"/>
    <property type="match status" value="1"/>
</dbReference>
<comment type="caution">
    <text evidence="2">The sequence shown here is derived from an EMBL/GenBank/DDBJ whole genome shotgun (WGS) entry which is preliminary data.</text>
</comment>
<dbReference type="EMBL" id="BANC01000048">
    <property type="protein sequence ID" value="GAN80510.1"/>
    <property type="molecule type" value="Genomic_DNA"/>
</dbReference>
<feature type="chain" id="PRO_5010157807" description="LTXXQ motif family protein" evidence="1">
    <location>
        <begin position="28"/>
        <end position="206"/>
    </location>
</feature>
<keyword evidence="3" id="KW-1185">Reference proteome</keyword>
<evidence type="ECO:0000313" key="3">
    <source>
        <dbReference type="Proteomes" id="UP000032668"/>
    </source>
</evidence>
<organism evidence="2 3">
    <name type="scientific">Acidocella aminolytica 101 = DSM 11237</name>
    <dbReference type="NCBI Taxonomy" id="1120923"/>
    <lineage>
        <taxon>Bacteria</taxon>
        <taxon>Pseudomonadati</taxon>
        <taxon>Pseudomonadota</taxon>
        <taxon>Alphaproteobacteria</taxon>
        <taxon>Acetobacterales</taxon>
        <taxon>Acidocellaceae</taxon>
        <taxon>Acidocella</taxon>
    </lineage>
</organism>
<evidence type="ECO:0000313" key="2">
    <source>
        <dbReference type="EMBL" id="GAN80510.1"/>
    </source>
</evidence>
<dbReference type="AlphaFoldDB" id="A0A0D6PFH7"/>
<dbReference type="Proteomes" id="UP000032668">
    <property type="component" value="Unassembled WGS sequence"/>
</dbReference>
<reference evidence="2 3" key="1">
    <citation type="submission" date="2012-11" db="EMBL/GenBank/DDBJ databases">
        <title>Whole genome sequence of Acidocella aminolytica 101 = DSM 11237.</title>
        <authorList>
            <person name="Azuma Y."/>
            <person name="Higashiura N."/>
            <person name="Hirakawa H."/>
            <person name="Matsushita K."/>
        </authorList>
    </citation>
    <scope>NUCLEOTIDE SEQUENCE [LARGE SCALE GENOMIC DNA]</scope>
    <source>
        <strain evidence="3">101 / DSM 11237</strain>
    </source>
</reference>
<name>A0A0D6PFH7_9PROT</name>
<proteinExistence type="predicted"/>
<keyword evidence="1" id="KW-0732">Signal</keyword>
<evidence type="ECO:0008006" key="4">
    <source>
        <dbReference type="Google" id="ProtNLM"/>
    </source>
</evidence>